<accession>A0ABX0FUM5</accession>
<dbReference type="EMBL" id="JAADJT010000018">
    <property type="protein sequence ID" value="NGZ88156.1"/>
    <property type="molecule type" value="Genomic_DNA"/>
</dbReference>
<comment type="caution">
    <text evidence="2">The sequence shown here is derived from an EMBL/GenBank/DDBJ whole genome shotgun (WGS) entry which is preliminary data.</text>
</comment>
<dbReference type="RefSeq" id="WP_166108277.1">
    <property type="nucleotide sequence ID" value="NZ_JAADJT010000018.1"/>
</dbReference>
<sequence length="95" mass="10949">MLKVTESEIARELDSYLHRALTQTIIVEKPDREPVVVLSLAEFNRLQEVDDEHWAACARQANTEGYLDHTHEVRQRLAAALRQKRLACVKLRGQV</sequence>
<evidence type="ECO:0000313" key="3">
    <source>
        <dbReference type="Proteomes" id="UP000666369"/>
    </source>
</evidence>
<protein>
    <recommendedName>
        <fullName evidence="4">Antitoxin</fullName>
    </recommendedName>
</protein>
<comment type="similarity">
    <text evidence="1">Belongs to the phD/YefM antitoxin family.</text>
</comment>
<evidence type="ECO:0000256" key="1">
    <source>
        <dbReference type="ARBA" id="ARBA00009981"/>
    </source>
</evidence>
<dbReference type="Proteomes" id="UP000666369">
    <property type="component" value="Unassembled WGS sequence"/>
</dbReference>
<evidence type="ECO:0000313" key="2">
    <source>
        <dbReference type="EMBL" id="NGZ88156.1"/>
    </source>
</evidence>
<reference evidence="2 3" key="1">
    <citation type="submission" date="2020-01" db="EMBL/GenBank/DDBJ databases">
        <authorList>
            <person name="Lee S.D."/>
        </authorList>
    </citation>
    <scope>NUCLEOTIDE SEQUENCE [LARGE SCALE GENOMIC DNA]</scope>
    <source>
        <strain evidence="2 3">SAP-35</strain>
    </source>
</reference>
<keyword evidence="3" id="KW-1185">Reference proteome</keyword>
<evidence type="ECO:0008006" key="4">
    <source>
        <dbReference type="Google" id="ProtNLM"/>
    </source>
</evidence>
<dbReference type="SUPFAM" id="SSF143120">
    <property type="entry name" value="YefM-like"/>
    <property type="match status" value="1"/>
</dbReference>
<dbReference type="InterPro" id="IPR036165">
    <property type="entry name" value="YefM-like_sf"/>
</dbReference>
<dbReference type="Gene3D" id="3.40.1620.10">
    <property type="entry name" value="YefM-like domain"/>
    <property type="match status" value="1"/>
</dbReference>
<organism evidence="2 3">
    <name type="scientific">Duganella aceris</name>
    <dbReference type="NCBI Taxonomy" id="2703883"/>
    <lineage>
        <taxon>Bacteria</taxon>
        <taxon>Pseudomonadati</taxon>
        <taxon>Pseudomonadota</taxon>
        <taxon>Betaproteobacteria</taxon>
        <taxon>Burkholderiales</taxon>
        <taxon>Oxalobacteraceae</taxon>
        <taxon>Telluria group</taxon>
        <taxon>Duganella</taxon>
    </lineage>
</organism>
<gene>
    <name evidence="2" type="ORF">GW587_28375</name>
</gene>
<reference evidence="3" key="2">
    <citation type="submission" date="2023-07" db="EMBL/GenBank/DDBJ databases">
        <title>Duganella aceri sp. nov., isolated from tree sap.</title>
        <authorList>
            <person name="Kim I.S."/>
        </authorList>
    </citation>
    <scope>NUCLEOTIDE SEQUENCE [LARGE SCALE GENOMIC DNA]</scope>
    <source>
        <strain evidence="3">SAP-35</strain>
    </source>
</reference>
<name>A0ABX0FUM5_9BURK</name>
<proteinExistence type="inferred from homology"/>